<protein>
    <submittedName>
        <fullName evidence="2">DUF3618 domain-containing protein</fullName>
    </submittedName>
</protein>
<sequence>MPEARTPADIEADIVRRRQDLAAALDEIAVRVHPKTIMGDVKAKAAAAVDRTAGRAYVVANRTVTDVRSQFVTEEGNLRIERVVPVAVLAVAAIGGTYALTSRRKPAGRGKARRRHR</sequence>
<reference evidence="2 3" key="1">
    <citation type="submission" date="2018-06" db="EMBL/GenBank/DDBJ databases">
        <title>Streptomyces reniochalinae sp. nov. and Streptomyces diacarnus sp. nov. from marine sponges.</title>
        <authorList>
            <person name="Li L."/>
        </authorList>
    </citation>
    <scope>NUCLEOTIDE SEQUENCE [LARGE SCALE GENOMIC DNA]</scope>
    <source>
        <strain evidence="2 3">LHW51701</strain>
    </source>
</reference>
<evidence type="ECO:0000313" key="3">
    <source>
        <dbReference type="Proteomes" id="UP000252914"/>
    </source>
</evidence>
<evidence type="ECO:0000313" key="2">
    <source>
        <dbReference type="EMBL" id="RCG18256.1"/>
    </source>
</evidence>
<organism evidence="2 3">
    <name type="scientific">Streptomyces diacarni</name>
    <dbReference type="NCBI Taxonomy" id="2800381"/>
    <lineage>
        <taxon>Bacteria</taxon>
        <taxon>Bacillati</taxon>
        <taxon>Actinomycetota</taxon>
        <taxon>Actinomycetes</taxon>
        <taxon>Kitasatosporales</taxon>
        <taxon>Streptomycetaceae</taxon>
        <taxon>Streptomyces</taxon>
    </lineage>
</organism>
<dbReference type="RefSeq" id="WP_114024475.1">
    <property type="nucleotide sequence ID" value="NZ_JBEYTF010000006.1"/>
</dbReference>
<keyword evidence="3" id="KW-1185">Reference proteome</keyword>
<evidence type="ECO:0000256" key="1">
    <source>
        <dbReference type="SAM" id="Phobius"/>
    </source>
</evidence>
<feature type="transmembrane region" description="Helical" evidence="1">
    <location>
        <begin position="83"/>
        <end position="101"/>
    </location>
</feature>
<dbReference type="Proteomes" id="UP000252914">
    <property type="component" value="Unassembled WGS sequence"/>
</dbReference>
<keyword evidence="1" id="KW-1133">Transmembrane helix</keyword>
<comment type="caution">
    <text evidence="2">The sequence shown here is derived from an EMBL/GenBank/DDBJ whole genome shotgun (WGS) entry which is preliminary data.</text>
</comment>
<dbReference type="Pfam" id="PF12277">
    <property type="entry name" value="DUF3618"/>
    <property type="match status" value="1"/>
</dbReference>
<name>A0A367EJI5_9ACTN</name>
<keyword evidence="1" id="KW-0472">Membrane</keyword>
<accession>A0A367EJI5</accession>
<dbReference type="EMBL" id="QOIN01000051">
    <property type="protein sequence ID" value="RCG18256.1"/>
    <property type="molecule type" value="Genomic_DNA"/>
</dbReference>
<dbReference type="AlphaFoldDB" id="A0A367EJI5"/>
<gene>
    <name evidence="2" type="ORF">DTL70_26135</name>
</gene>
<dbReference type="InterPro" id="IPR022062">
    <property type="entry name" value="DUF3618"/>
</dbReference>
<proteinExistence type="predicted"/>
<keyword evidence="1" id="KW-0812">Transmembrane</keyword>